<dbReference type="EC" id="3.4.11.10" evidence="8"/>
<evidence type="ECO:0000256" key="1">
    <source>
        <dbReference type="ARBA" id="ARBA00000135"/>
    </source>
</evidence>
<dbReference type="SUPFAM" id="SSF53187">
    <property type="entry name" value="Zn-dependent exopeptidases"/>
    <property type="match status" value="1"/>
</dbReference>
<dbReference type="RefSeq" id="WP_052553441.1">
    <property type="nucleotide sequence ID" value="NZ_JMCC02000071.1"/>
</dbReference>
<dbReference type="GO" id="GO:0005737">
    <property type="term" value="C:cytoplasm"/>
    <property type="evidence" value="ECO:0007669"/>
    <property type="project" value="UniProtKB-SubCell"/>
</dbReference>
<feature type="domain" description="Cytosol aminopeptidase" evidence="9">
    <location>
        <begin position="341"/>
        <end position="348"/>
    </location>
</feature>
<keyword evidence="4 8" id="KW-0031">Aminopeptidase</keyword>
<feature type="binding site" evidence="8">
    <location>
        <position position="266"/>
    </location>
    <ligand>
        <name>Mn(2+)</name>
        <dbReference type="ChEBI" id="CHEBI:29035"/>
        <label>2</label>
    </ligand>
</feature>
<accession>A0A0C1ZA99</accession>
<evidence type="ECO:0000256" key="7">
    <source>
        <dbReference type="ARBA" id="ARBA00023211"/>
    </source>
</evidence>
<dbReference type="PROSITE" id="PS00631">
    <property type="entry name" value="CYTOSOL_AP"/>
    <property type="match status" value="1"/>
</dbReference>
<protein>
    <recommendedName>
        <fullName evidence="8">Probable cytosol aminopeptidase</fullName>
        <ecNumber evidence="8">3.4.11.1</ecNumber>
    </recommendedName>
    <alternativeName>
        <fullName evidence="8">Leucine aminopeptidase</fullName>
        <shortName evidence="8">LAP</shortName>
        <ecNumber evidence="8">3.4.11.10</ecNumber>
    </alternativeName>
    <alternativeName>
        <fullName evidence="8">Leucyl aminopeptidase</fullName>
    </alternativeName>
</protein>
<dbReference type="InterPro" id="IPR008283">
    <property type="entry name" value="Peptidase_M17_N"/>
</dbReference>
<feature type="binding site" evidence="8">
    <location>
        <position position="345"/>
    </location>
    <ligand>
        <name>Mn(2+)</name>
        <dbReference type="ChEBI" id="CHEBI:29035"/>
        <label>1</label>
    </ligand>
</feature>
<feature type="binding site" evidence="8">
    <location>
        <position position="284"/>
    </location>
    <ligand>
        <name>Mn(2+)</name>
        <dbReference type="ChEBI" id="CHEBI:29035"/>
        <label>2</label>
    </ligand>
</feature>
<evidence type="ECO:0000256" key="6">
    <source>
        <dbReference type="ARBA" id="ARBA00022801"/>
    </source>
</evidence>
<reference evidence="10 11" key="1">
    <citation type="submission" date="2014-12" db="EMBL/GenBank/DDBJ databases">
        <title>Genome assembly of Enhygromyxa salina DSM 15201.</title>
        <authorList>
            <person name="Sharma G."/>
            <person name="Subramanian S."/>
        </authorList>
    </citation>
    <scope>NUCLEOTIDE SEQUENCE [LARGE SCALE GENOMIC DNA]</scope>
    <source>
        <strain evidence="10 11">DSM 15201</strain>
    </source>
</reference>
<dbReference type="InterPro" id="IPR023042">
    <property type="entry name" value="Peptidase_M17_leu_NH2_pept"/>
</dbReference>
<evidence type="ECO:0000256" key="2">
    <source>
        <dbReference type="ARBA" id="ARBA00000967"/>
    </source>
</evidence>
<keyword evidence="6 8" id="KW-0378">Hydrolase</keyword>
<dbReference type="SUPFAM" id="SSF52949">
    <property type="entry name" value="Macro domain-like"/>
    <property type="match status" value="1"/>
</dbReference>
<name>A0A0C1ZA99_9BACT</name>
<dbReference type="PANTHER" id="PTHR11963">
    <property type="entry name" value="LEUCINE AMINOPEPTIDASE-RELATED"/>
    <property type="match status" value="1"/>
</dbReference>
<dbReference type="Pfam" id="PF02789">
    <property type="entry name" value="Peptidase_M17_N"/>
    <property type="match status" value="1"/>
</dbReference>
<dbReference type="Proteomes" id="UP000031599">
    <property type="component" value="Unassembled WGS sequence"/>
</dbReference>
<dbReference type="GO" id="GO:0006508">
    <property type="term" value="P:proteolysis"/>
    <property type="evidence" value="ECO:0007669"/>
    <property type="project" value="UniProtKB-KW"/>
</dbReference>
<comment type="catalytic activity">
    <reaction evidence="1 8">
        <text>Release of an N-terminal amino acid, Xaa-|-Yaa-, in which Xaa is preferably Leu, but may be other amino acids including Pro although not Arg or Lys, and Yaa may be Pro. Amino acid amides and methyl esters are also readily hydrolyzed, but rates on arylamides are exceedingly low.</text>
        <dbReference type="EC" id="3.4.11.1"/>
    </reaction>
</comment>
<dbReference type="GO" id="GO:0070006">
    <property type="term" value="F:metalloaminopeptidase activity"/>
    <property type="evidence" value="ECO:0007669"/>
    <property type="project" value="InterPro"/>
</dbReference>
<dbReference type="PRINTS" id="PR00481">
    <property type="entry name" value="LAMNOPPTDASE"/>
</dbReference>
<sequence length="494" mass="52510">MIQIDWGHDLPSTKSESLLVVAVAKDDIDGLDQRFGAGVSAALSSASFEGNAGDSFRFSISEPEFQQVMLLGATELDGAAGLRRLAFEAGRAARAAGVVNMVLDVRGYLGADDERTARQIAEGIELAGYAYERYLDEERRKPAKLRNVTVVAPGDADLRRAGTRRGQIIAQAISRARDLGNGPAELVTPTYLAETAGELAAELRGAGHDVSCEVFDVEECERRSMGLYLAVARGSAEPAKFIHMTYKPKRESKGRICLVGKGVTFDSGGYSIKPSDGMLQMKLDMGGAAAVIGAMQGIARLELPYEVHVISAAAENMVSGNAYRLGDVFRASNGKTVEINNTDAEGRLTLADALVFAASLEPDLVIDFATLTGACVVALGPHICGVMTRDDALASEWVAAGERAGEDMWRLPLPKPLMSMLDSKIADLRNTGERAGGALTAGLFLEQFNEGKRWMHVDIAGPAIVDKSFGVNIEGSSGVPVATILEFLSQGIPD</sequence>
<evidence type="ECO:0000313" key="10">
    <source>
        <dbReference type="EMBL" id="KIG14539.1"/>
    </source>
</evidence>
<comment type="function">
    <text evidence="8">Presumably involved in the processing and regular turnover of intracellular proteins. Catalyzes the removal of unsubstituted N-terminal amino acids from various peptides.</text>
</comment>
<keyword evidence="8" id="KW-0479">Metal-binding</keyword>
<evidence type="ECO:0000313" key="11">
    <source>
        <dbReference type="Proteomes" id="UP000031599"/>
    </source>
</evidence>
<dbReference type="InterPro" id="IPR011356">
    <property type="entry name" value="Leucine_aapep/pepB"/>
</dbReference>
<evidence type="ECO:0000256" key="4">
    <source>
        <dbReference type="ARBA" id="ARBA00022438"/>
    </source>
</evidence>
<comment type="catalytic activity">
    <reaction evidence="2 8">
        <text>Release of an N-terminal amino acid, preferentially leucine, but not glutamic or aspartic acids.</text>
        <dbReference type="EC" id="3.4.11.10"/>
    </reaction>
</comment>
<feature type="binding site" evidence="8">
    <location>
        <position position="345"/>
    </location>
    <ligand>
        <name>Mn(2+)</name>
        <dbReference type="ChEBI" id="CHEBI:29035"/>
        <label>2</label>
    </ligand>
</feature>
<dbReference type="EMBL" id="JMCC02000071">
    <property type="protein sequence ID" value="KIG14539.1"/>
    <property type="molecule type" value="Genomic_DNA"/>
</dbReference>
<dbReference type="Gene3D" id="3.40.630.10">
    <property type="entry name" value="Zn peptidases"/>
    <property type="match status" value="1"/>
</dbReference>
<feature type="binding site" evidence="8">
    <location>
        <position position="261"/>
    </location>
    <ligand>
        <name>Mn(2+)</name>
        <dbReference type="ChEBI" id="CHEBI:29035"/>
        <label>2</label>
    </ligand>
</feature>
<feature type="active site" evidence="8">
    <location>
        <position position="347"/>
    </location>
</feature>
<keyword evidence="7 8" id="KW-0464">Manganese</keyword>
<dbReference type="GO" id="GO:0030145">
    <property type="term" value="F:manganese ion binding"/>
    <property type="evidence" value="ECO:0007669"/>
    <property type="project" value="UniProtKB-UniRule"/>
</dbReference>
<feature type="binding site" evidence="8">
    <location>
        <position position="266"/>
    </location>
    <ligand>
        <name>Mn(2+)</name>
        <dbReference type="ChEBI" id="CHEBI:29035"/>
        <label>1</label>
    </ligand>
</feature>
<dbReference type="Pfam" id="PF00883">
    <property type="entry name" value="Peptidase_M17"/>
    <property type="match status" value="1"/>
</dbReference>
<evidence type="ECO:0000256" key="3">
    <source>
        <dbReference type="ARBA" id="ARBA00009528"/>
    </source>
</evidence>
<dbReference type="InterPro" id="IPR043472">
    <property type="entry name" value="Macro_dom-like"/>
</dbReference>
<feature type="binding site" evidence="8">
    <location>
        <position position="343"/>
    </location>
    <ligand>
        <name>Mn(2+)</name>
        <dbReference type="ChEBI" id="CHEBI:29035"/>
        <label>1</label>
    </ligand>
</feature>
<dbReference type="CDD" id="cd00433">
    <property type="entry name" value="Peptidase_M17"/>
    <property type="match status" value="1"/>
</dbReference>
<comment type="subcellular location">
    <subcellularLocation>
        <location evidence="8">Cytoplasm</location>
    </subcellularLocation>
</comment>
<dbReference type="PANTHER" id="PTHR11963:SF23">
    <property type="entry name" value="CYTOSOL AMINOPEPTIDASE"/>
    <property type="match status" value="1"/>
</dbReference>
<comment type="cofactor">
    <cofactor evidence="8">
        <name>Mn(2+)</name>
        <dbReference type="ChEBI" id="CHEBI:29035"/>
    </cofactor>
    <text evidence="8">Binds 2 manganese ions per subunit.</text>
</comment>
<comment type="similarity">
    <text evidence="3 8">Belongs to the peptidase M17 family.</text>
</comment>
<organism evidence="10 11">
    <name type="scientific">Enhygromyxa salina</name>
    <dbReference type="NCBI Taxonomy" id="215803"/>
    <lineage>
        <taxon>Bacteria</taxon>
        <taxon>Pseudomonadati</taxon>
        <taxon>Myxococcota</taxon>
        <taxon>Polyangia</taxon>
        <taxon>Nannocystales</taxon>
        <taxon>Nannocystaceae</taxon>
        <taxon>Enhygromyxa</taxon>
    </lineage>
</organism>
<evidence type="ECO:0000256" key="8">
    <source>
        <dbReference type="HAMAP-Rule" id="MF_00181"/>
    </source>
</evidence>
<dbReference type="Gene3D" id="3.40.220.10">
    <property type="entry name" value="Leucine Aminopeptidase, subunit E, domain 1"/>
    <property type="match status" value="1"/>
</dbReference>
<dbReference type="EC" id="3.4.11.1" evidence="8"/>
<keyword evidence="8" id="KW-0963">Cytoplasm</keyword>
<dbReference type="HAMAP" id="MF_00181">
    <property type="entry name" value="Cytosol_peptidase_M17"/>
    <property type="match status" value="1"/>
</dbReference>
<keyword evidence="5 8" id="KW-0645">Protease</keyword>
<dbReference type="AlphaFoldDB" id="A0A0C1ZA99"/>
<comment type="caution">
    <text evidence="10">The sequence shown here is derived from an EMBL/GenBank/DDBJ whole genome shotgun (WGS) entry which is preliminary data.</text>
</comment>
<evidence type="ECO:0000259" key="9">
    <source>
        <dbReference type="PROSITE" id="PS00631"/>
    </source>
</evidence>
<dbReference type="InterPro" id="IPR000819">
    <property type="entry name" value="Peptidase_M17_C"/>
</dbReference>
<evidence type="ECO:0000256" key="5">
    <source>
        <dbReference type="ARBA" id="ARBA00022670"/>
    </source>
</evidence>
<feature type="active site" evidence="8">
    <location>
        <position position="273"/>
    </location>
</feature>
<gene>
    <name evidence="8" type="primary">pepA</name>
    <name evidence="10" type="ORF">DB30_06687</name>
</gene>
<proteinExistence type="inferred from homology"/>